<dbReference type="SUPFAM" id="SSF54001">
    <property type="entry name" value="Cysteine proteinases"/>
    <property type="match status" value="1"/>
</dbReference>
<protein>
    <recommendedName>
        <fullName evidence="8">Ubiquitin carboxyl-terminal hydrolase</fullName>
        <ecNumber evidence="8">3.4.19.12</ecNumber>
    </recommendedName>
</protein>
<dbReference type="PANTHER" id="PTHR10589:SF16">
    <property type="entry name" value="UBIQUITIN CARBOXYL-TERMINAL HYDROLASE ISOZYME L5"/>
    <property type="match status" value="1"/>
</dbReference>
<feature type="active site" description="Proton donor" evidence="7">
    <location>
        <position position="166"/>
    </location>
</feature>
<feature type="active site" description="Nucleophile" evidence="7">
    <location>
        <position position="91"/>
    </location>
</feature>
<comment type="caution">
    <text evidence="10">The sequence shown here is derived from an EMBL/GenBank/DDBJ whole genome shotgun (WGS) entry which is preliminary data.</text>
</comment>
<evidence type="ECO:0000256" key="8">
    <source>
        <dbReference type="RuleBase" id="RU361215"/>
    </source>
</evidence>
<sequence>MSVDDETSGWQLTESDPGVFTELLKSLGVPLIVDDLYSLDSDSLSALQPLRALIFLFKWIPTSSDGTTQRGGTDDPDFAGFFAHQVVNNACATLAVLNALGNIPSLPTGPQLAELLQFARGLDPQTRGLVITSSDWLREMHNALSPPSAFSLDGLGLPKKTEDAYHFVVYLPAMGALYELDGLKPHALRHGAFDESGEGWLKTAREAIEVRINTYPVGALEFSLLALRDDPLPSLQSQLEHYQATGDSASASEVFSKISNENTKRERWAFENSLRRHNHVGLVQALLLALAKGGKLSAAEEGARKAMKERIEQRKTRVKTWMKIKAQLREAGSFPVRGRDNDSRSFCNPASSSRVRCMELLASATACFLS</sequence>
<dbReference type="InterPro" id="IPR036959">
    <property type="entry name" value="Peptidase_C12_UCH_sf"/>
</dbReference>
<dbReference type="Gene3D" id="1.20.58.860">
    <property type="match status" value="1"/>
</dbReference>
<dbReference type="EC" id="3.4.19.12" evidence="8"/>
<dbReference type="PRINTS" id="PR00707">
    <property type="entry name" value="UBCTHYDRLASE"/>
</dbReference>
<evidence type="ECO:0000313" key="10">
    <source>
        <dbReference type="EMBL" id="CAA7259185.1"/>
    </source>
</evidence>
<dbReference type="InterPro" id="IPR038765">
    <property type="entry name" value="Papain-like_cys_pep_sf"/>
</dbReference>
<dbReference type="GO" id="GO:0006511">
    <property type="term" value="P:ubiquitin-dependent protein catabolic process"/>
    <property type="evidence" value="ECO:0007669"/>
    <property type="project" value="UniProtKB-UniRule"/>
</dbReference>
<gene>
    <name evidence="10" type="ORF">AAE3_LOCUS1234</name>
</gene>
<dbReference type="OrthoDB" id="1924260at2759"/>
<comment type="catalytic activity">
    <reaction evidence="1 7 8">
        <text>Thiol-dependent hydrolysis of ester, thioester, amide, peptide and isopeptide bonds formed by the C-terminal Gly of ubiquitin (a 76-residue protein attached to proteins as an intracellular targeting signal).</text>
        <dbReference type="EC" id="3.4.19.12"/>
    </reaction>
</comment>
<evidence type="ECO:0000259" key="9">
    <source>
        <dbReference type="PROSITE" id="PS52048"/>
    </source>
</evidence>
<dbReference type="AlphaFoldDB" id="A0A8S0VQ94"/>
<dbReference type="Gene3D" id="3.40.532.10">
    <property type="entry name" value="Peptidase C12, ubiquitin carboxyl-terminal hydrolase"/>
    <property type="match status" value="1"/>
</dbReference>
<dbReference type="Proteomes" id="UP000467700">
    <property type="component" value="Unassembled WGS sequence"/>
</dbReference>
<keyword evidence="4 7" id="KW-0833">Ubl conjugation pathway</keyword>
<evidence type="ECO:0000256" key="5">
    <source>
        <dbReference type="ARBA" id="ARBA00022801"/>
    </source>
</evidence>
<dbReference type="InterPro" id="IPR041507">
    <property type="entry name" value="UCH_C"/>
</dbReference>
<dbReference type="Pfam" id="PF18031">
    <property type="entry name" value="UCH_C"/>
    <property type="match status" value="1"/>
</dbReference>
<dbReference type="PANTHER" id="PTHR10589">
    <property type="entry name" value="UBIQUITIN CARBOXYL-TERMINAL HYDROLASE"/>
    <property type="match status" value="1"/>
</dbReference>
<feature type="site" description="Important for enzyme activity" evidence="7">
    <location>
        <position position="181"/>
    </location>
</feature>
<evidence type="ECO:0000256" key="7">
    <source>
        <dbReference type="PROSITE-ProRule" id="PRU01393"/>
    </source>
</evidence>
<evidence type="ECO:0000256" key="3">
    <source>
        <dbReference type="ARBA" id="ARBA00022670"/>
    </source>
</evidence>
<evidence type="ECO:0000256" key="4">
    <source>
        <dbReference type="ARBA" id="ARBA00022786"/>
    </source>
</evidence>
<feature type="site" description="Transition state stabilizer" evidence="7">
    <location>
        <position position="85"/>
    </location>
</feature>
<reference evidence="10 11" key="1">
    <citation type="submission" date="2020-01" db="EMBL/GenBank/DDBJ databases">
        <authorList>
            <person name="Gupta K D."/>
        </authorList>
    </citation>
    <scope>NUCLEOTIDE SEQUENCE [LARGE SCALE GENOMIC DNA]</scope>
</reference>
<comment type="similarity">
    <text evidence="2 7 8">Belongs to the peptidase C12 family.</text>
</comment>
<dbReference type="GO" id="GO:0004843">
    <property type="term" value="F:cysteine-type deubiquitinase activity"/>
    <property type="evidence" value="ECO:0007669"/>
    <property type="project" value="UniProtKB-UniRule"/>
</dbReference>
<dbReference type="PROSITE" id="PS52048">
    <property type="entry name" value="UCH_DOMAIN"/>
    <property type="match status" value="1"/>
</dbReference>
<evidence type="ECO:0000313" key="11">
    <source>
        <dbReference type="Proteomes" id="UP000467700"/>
    </source>
</evidence>
<evidence type="ECO:0000256" key="2">
    <source>
        <dbReference type="ARBA" id="ARBA00009326"/>
    </source>
</evidence>
<dbReference type="InterPro" id="IPR001578">
    <property type="entry name" value="Peptidase_C12_UCH"/>
</dbReference>
<evidence type="ECO:0000256" key="1">
    <source>
        <dbReference type="ARBA" id="ARBA00000707"/>
    </source>
</evidence>
<accession>A0A8S0VQ94</accession>
<proteinExistence type="inferred from homology"/>
<keyword evidence="3 7" id="KW-0645">Protease</keyword>
<dbReference type="EMBL" id="CACVBS010000013">
    <property type="protein sequence ID" value="CAA7259185.1"/>
    <property type="molecule type" value="Genomic_DNA"/>
</dbReference>
<feature type="domain" description="UCH catalytic" evidence="9">
    <location>
        <begin position="9"/>
        <end position="229"/>
    </location>
</feature>
<keyword evidence="5 7" id="KW-0378">Hydrolase</keyword>
<organism evidence="10 11">
    <name type="scientific">Cyclocybe aegerita</name>
    <name type="common">Black poplar mushroom</name>
    <name type="synonym">Agrocybe aegerita</name>
    <dbReference type="NCBI Taxonomy" id="1973307"/>
    <lineage>
        <taxon>Eukaryota</taxon>
        <taxon>Fungi</taxon>
        <taxon>Dikarya</taxon>
        <taxon>Basidiomycota</taxon>
        <taxon>Agaricomycotina</taxon>
        <taxon>Agaricomycetes</taxon>
        <taxon>Agaricomycetidae</taxon>
        <taxon>Agaricales</taxon>
        <taxon>Agaricineae</taxon>
        <taxon>Bolbitiaceae</taxon>
        <taxon>Cyclocybe</taxon>
    </lineage>
</organism>
<dbReference type="GO" id="GO:0016579">
    <property type="term" value="P:protein deubiquitination"/>
    <property type="evidence" value="ECO:0007669"/>
    <property type="project" value="TreeGrafter"/>
</dbReference>
<dbReference type="GO" id="GO:0005737">
    <property type="term" value="C:cytoplasm"/>
    <property type="evidence" value="ECO:0007669"/>
    <property type="project" value="TreeGrafter"/>
</dbReference>
<evidence type="ECO:0000256" key="6">
    <source>
        <dbReference type="ARBA" id="ARBA00022807"/>
    </source>
</evidence>
<keyword evidence="11" id="KW-1185">Reference proteome</keyword>
<name>A0A8S0VQ94_CYCAE</name>
<keyword evidence="6 7" id="KW-0788">Thiol protease</keyword>
<dbReference type="Pfam" id="PF01088">
    <property type="entry name" value="Peptidase_C12"/>
    <property type="match status" value="1"/>
</dbReference>